<dbReference type="EMBL" id="JBHLSS010000034">
    <property type="protein sequence ID" value="MFC0709006.1"/>
    <property type="molecule type" value="Genomic_DNA"/>
</dbReference>
<dbReference type="RefSeq" id="WP_376943502.1">
    <property type="nucleotide sequence ID" value="NZ_CP171449.1"/>
</dbReference>
<accession>A0ABV6SHN6</accession>
<dbReference type="Proteomes" id="UP001589891">
    <property type="component" value="Unassembled WGS sequence"/>
</dbReference>
<protein>
    <submittedName>
        <fullName evidence="1">Uncharacterized protein</fullName>
    </submittedName>
</protein>
<comment type="caution">
    <text evidence="1">The sequence shown here is derived from an EMBL/GenBank/DDBJ whole genome shotgun (WGS) entry which is preliminary data.</text>
</comment>
<reference evidence="1 2" key="1">
    <citation type="submission" date="2024-09" db="EMBL/GenBank/DDBJ databases">
        <authorList>
            <person name="Sun Q."/>
            <person name="Mori K."/>
        </authorList>
    </citation>
    <scope>NUCLEOTIDE SEQUENCE [LARGE SCALE GENOMIC DNA]</scope>
    <source>
        <strain evidence="1 2">NCAIM B.01794</strain>
    </source>
</reference>
<name>A0ABV6SHN6_AZOPA</name>
<sequence>MRTFLTNRNNSLQLNAAGDLETVTGPGAVAMVARHFMLARRGEMIHAADLGMPYELIAWGAQPNIAQFEAAGRATLARVPGVVEVLSFQGRLEGDGLFYEATLRTIYSEDLTIDGQL</sequence>
<gene>
    <name evidence="1" type="ORF">ACFFGX_05155</name>
</gene>
<evidence type="ECO:0000313" key="2">
    <source>
        <dbReference type="Proteomes" id="UP001589891"/>
    </source>
</evidence>
<proteinExistence type="predicted"/>
<organism evidence="1 2">
    <name type="scientific">Azorhizophilus paspali</name>
    <name type="common">Azotobacter paspali</name>
    <dbReference type="NCBI Taxonomy" id="69963"/>
    <lineage>
        <taxon>Bacteria</taxon>
        <taxon>Pseudomonadati</taxon>
        <taxon>Pseudomonadota</taxon>
        <taxon>Gammaproteobacteria</taxon>
        <taxon>Pseudomonadales</taxon>
        <taxon>Pseudomonadaceae</taxon>
        <taxon>Azorhizophilus</taxon>
    </lineage>
</organism>
<evidence type="ECO:0000313" key="1">
    <source>
        <dbReference type="EMBL" id="MFC0709006.1"/>
    </source>
</evidence>
<keyword evidence="2" id="KW-1185">Reference proteome</keyword>